<dbReference type="InterPro" id="IPR002477">
    <property type="entry name" value="Peptidoglycan-bd-like"/>
</dbReference>
<organism evidence="4 5">
    <name type="scientific">Streptomyces hyaluromycini</name>
    <dbReference type="NCBI Taxonomy" id="1377993"/>
    <lineage>
        <taxon>Bacteria</taxon>
        <taxon>Bacillati</taxon>
        <taxon>Actinomycetota</taxon>
        <taxon>Actinomycetes</taxon>
        <taxon>Kitasatosporales</taxon>
        <taxon>Streptomycetaceae</taxon>
        <taxon>Streptomyces</taxon>
    </lineage>
</organism>
<evidence type="ECO:0000256" key="2">
    <source>
        <dbReference type="SAM" id="SignalP"/>
    </source>
</evidence>
<dbReference type="SUPFAM" id="SSF47090">
    <property type="entry name" value="PGBD-like"/>
    <property type="match status" value="1"/>
</dbReference>
<dbReference type="RefSeq" id="WP_350793185.1">
    <property type="nucleotide sequence ID" value="NZ_JBEPEK010001139.1"/>
</dbReference>
<feature type="signal peptide" evidence="2">
    <location>
        <begin position="1"/>
        <end position="15"/>
    </location>
</feature>
<dbReference type="Pfam" id="PF01471">
    <property type="entry name" value="PG_binding_1"/>
    <property type="match status" value="1"/>
</dbReference>
<feature type="compositionally biased region" description="Low complexity" evidence="1">
    <location>
        <begin position="268"/>
        <end position="294"/>
    </location>
</feature>
<feature type="chain" id="PRO_5046789199" evidence="2">
    <location>
        <begin position="16"/>
        <end position="386"/>
    </location>
</feature>
<gene>
    <name evidence="4" type="ORF">ABT404_54000</name>
</gene>
<keyword evidence="2" id="KW-0732">Signal</keyword>
<reference evidence="4 5" key="1">
    <citation type="submission" date="2024-06" db="EMBL/GenBank/DDBJ databases">
        <title>The Natural Products Discovery Center: Release of the First 8490 Sequenced Strains for Exploring Actinobacteria Biosynthetic Diversity.</title>
        <authorList>
            <person name="Kalkreuter E."/>
            <person name="Kautsar S.A."/>
            <person name="Yang D."/>
            <person name="Bader C.D."/>
            <person name="Teijaro C.N."/>
            <person name="Fluegel L."/>
            <person name="Davis C.M."/>
            <person name="Simpson J.R."/>
            <person name="Lauterbach L."/>
            <person name="Steele A.D."/>
            <person name="Gui C."/>
            <person name="Meng S."/>
            <person name="Li G."/>
            <person name="Viehrig K."/>
            <person name="Ye F."/>
            <person name="Su P."/>
            <person name="Kiefer A.F."/>
            <person name="Nichols A."/>
            <person name="Cepeda A.J."/>
            <person name="Yan W."/>
            <person name="Fan B."/>
            <person name="Jiang Y."/>
            <person name="Adhikari A."/>
            <person name="Zheng C.-J."/>
            <person name="Schuster L."/>
            <person name="Cowan T.M."/>
            <person name="Smanski M.J."/>
            <person name="Chevrette M.G."/>
            <person name="De Carvalho L.P.S."/>
            <person name="Shen B."/>
        </authorList>
    </citation>
    <scope>NUCLEOTIDE SEQUENCE [LARGE SCALE GENOMIC DNA]</scope>
    <source>
        <strain evidence="4 5">NPDC000234</strain>
    </source>
</reference>
<protein>
    <submittedName>
        <fullName evidence="4">Peptidoglycan-binding protein</fullName>
    </submittedName>
</protein>
<feature type="domain" description="Peptidoglycan binding-like" evidence="3">
    <location>
        <begin position="140"/>
        <end position="188"/>
    </location>
</feature>
<dbReference type="Proteomes" id="UP001474181">
    <property type="component" value="Unassembled WGS sequence"/>
</dbReference>
<name>A0ABV1XH02_9ACTN</name>
<evidence type="ECO:0000313" key="5">
    <source>
        <dbReference type="Proteomes" id="UP001474181"/>
    </source>
</evidence>
<evidence type="ECO:0000256" key="1">
    <source>
        <dbReference type="SAM" id="MobiDB-lite"/>
    </source>
</evidence>
<dbReference type="InterPro" id="IPR036366">
    <property type="entry name" value="PGBDSf"/>
</dbReference>
<evidence type="ECO:0000313" key="4">
    <source>
        <dbReference type="EMBL" id="MER7188279.1"/>
    </source>
</evidence>
<accession>A0ABV1XH02</accession>
<keyword evidence="5" id="KW-1185">Reference proteome</keyword>
<dbReference type="InterPro" id="IPR036365">
    <property type="entry name" value="PGBD-like_sf"/>
</dbReference>
<feature type="compositionally biased region" description="Low complexity" evidence="1">
    <location>
        <begin position="69"/>
        <end position="87"/>
    </location>
</feature>
<evidence type="ECO:0000259" key="3">
    <source>
        <dbReference type="Pfam" id="PF01471"/>
    </source>
</evidence>
<feature type="non-terminal residue" evidence="4">
    <location>
        <position position="1"/>
    </location>
</feature>
<proteinExistence type="predicted"/>
<feature type="region of interest" description="Disordered" evidence="1">
    <location>
        <begin position="261"/>
        <end position="296"/>
    </location>
</feature>
<sequence length="386" mass="38184">LVTACAIVVAGVVGAAATGVLGGGGTKAAAAAPSGPPATTTVKRTTLTSTQTVDGTLGYGDTATVQAPASGASGSAASSGTGQSAQSGGSGGTGSGIVTWMPSDGDVISRGDPVYKVDQQSVPLLYGSVPLYRTLKDGSTGSDVKMLEQNLHALGYRGFTVDSDYDANTAAAVEKWQKKLGRSQTGEVEVGDAAVASGARRVAHAQLALGSALGGTVLTWTGTERVISVNLDVQYENLARKGATAVVTLPDDTEVQAEVTKIGTPTTSGGSSSSGSSGSSSSSGSSDAADSSSATVPVELTIKDPKKLGNYQVASVTVEFASETRPNVLAVPVNALFAEPDGGYAVEVVSGGTTAYKPVRLGMFGNGMVEVSGAGIDAGTVVGVPK</sequence>
<feature type="region of interest" description="Disordered" evidence="1">
    <location>
        <begin position="68"/>
        <end position="103"/>
    </location>
</feature>
<dbReference type="EMBL" id="JBEPEK010001139">
    <property type="protein sequence ID" value="MER7188279.1"/>
    <property type="molecule type" value="Genomic_DNA"/>
</dbReference>
<dbReference type="Gene3D" id="1.10.101.10">
    <property type="entry name" value="PGBD-like superfamily/PGBD"/>
    <property type="match status" value="1"/>
</dbReference>
<dbReference type="Gene3D" id="2.40.420.20">
    <property type="match status" value="1"/>
</dbReference>
<comment type="caution">
    <text evidence="4">The sequence shown here is derived from an EMBL/GenBank/DDBJ whole genome shotgun (WGS) entry which is preliminary data.</text>
</comment>